<evidence type="ECO:0000256" key="1">
    <source>
        <dbReference type="ARBA" id="ARBA00007118"/>
    </source>
</evidence>
<evidence type="ECO:0000256" key="2">
    <source>
        <dbReference type="ARBA" id="ARBA00023002"/>
    </source>
</evidence>
<dbReference type="PANTHER" id="PTHR43673:SF10">
    <property type="entry name" value="NADH DEHYDROGENASE_NAD(P)H NITROREDUCTASE XCC3605-RELATED"/>
    <property type="match status" value="1"/>
</dbReference>
<dbReference type="Proteomes" id="UP000178315">
    <property type="component" value="Unassembled WGS sequence"/>
</dbReference>
<gene>
    <name evidence="4" type="ORF">A3H61_04870</name>
</gene>
<comment type="similarity">
    <text evidence="1">Belongs to the nitroreductase family.</text>
</comment>
<keyword evidence="2" id="KW-0560">Oxidoreductase</keyword>
<organism evidence="4 5">
    <name type="scientific">Candidatus Jacksonbacteria bacterium RIFCSPLOWO2_02_FULL_44_20</name>
    <dbReference type="NCBI Taxonomy" id="1798460"/>
    <lineage>
        <taxon>Bacteria</taxon>
        <taxon>Candidatus Jacksoniibacteriota</taxon>
    </lineage>
</organism>
<proteinExistence type="inferred from homology"/>
<evidence type="ECO:0000313" key="4">
    <source>
        <dbReference type="EMBL" id="OGY73454.1"/>
    </source>
</evidence>
<dbReference type="Gene3D" id="3.40.109.10">
    <property type="entry name" value="NADH Oxidase"/>
    <property type="match status" value="1"/>
</dbReference>
<dbReference type="SUPFAM" id="SSF55469">
    <property type="entry name" value="FMN-dependent nitroreductase-like"/>
    <property type="match status" value="1"/>
</dbReference>
<dbReference type="InterPro" id="IPR000415">
    <property type="entry name" value="Nitroreductase-like"/>
</dbReference>
<dbReference type="PANTHER" id="PTHR43673">
    <property type="entry name" value="NAD(P)H NITROREDUCTASE YDGI-RELATED"/>
    <property type="match status" value="1"/>
</dbReference>
<feature type="domain" description="Nitroreductase" evidence="3">
    <location>
        <begin position="65"/>
        <end position="148"/>
    </location>
</feature>
<name>A0A1G2A9C0_9BACT</name>
<protein>
    <recommendedName>
        <fullName evidence="3">Nitroreductase domain-containing protein</fullName>
    </recommendedName>
</protein>
<accession>A0A1G2A9C0</accession>
<dbReference type="CDD" id="cd02138">
    <property type="entry name" value="TdsD-like"/>
    <property type="match status" value="1"/>
</dbReference>
<dbReference type="InterPro" id="IPR029479">
    <property type="entry name" value="Nitroreductase"/>
</dbReference>
<dbReference type="Pfam" id="PF00881">
    <property type="entry name" value="Nitroreductase"/>
    <property type="match status" value="2"/>
</dbReference>
<comment type="caution">
    <text evidence="4">The sequence shown here is derived from an EMBL/GenBank/DDBJ whole genome shotgun (WGS) entry which is preliminary data.</text>
</comment>
<dbReference type="EMBL" id="MHJU01000012">
    <property type="protein sequence ID" value="OGY73454.1"/>
    <property type="molecule type" value="Genomic_DNA"/>
</dbReference>
<feature type="domain" description="Nitroreductase" evidence="3">
    <location>
        <begin position="7"/>
        <end position="57"/>
    </location>
</feature>
<dbReference type="GO" id="GO:0016491">
    <property type="term" value="F:oxidoreductase activity"/>
    <property type="evidence" value="ECO:0007669"/>
    <property type="project" value="UniProtKB-KW"/>
</dbReference>
<reference evidence="4 5" key="1">
    <citation type="journal article" date="2016" name="Nat. Commun.">
        <title>Thousands of microbial genomes shed light on interconnected biogeochemical processes in an aquifer system.</title>
        <authorList>
            <person name="Anantharaman K."/>
            <person name="Brown C.T."/>
            <person name="Hug L.A."/>
            <person name="Sharon I."/>
            <person name="Castelle C.J."/>
            <person name="Probst A.J."/>
            <person name="Thomas B.C."/>
            <person name="Singh A."/>
            <person name="Wilkins M.J."/>
            <person name="Karaoz U."/>
            <person name="Brodie E.L."/>
            <person name="Williams K.H."/>
            <person name="Hubbard S.S."/>
            <person name="Banfield J.F."/>
        </authorList>
    </citation>
    <scope>NUCLEOTIDE SEQUENCE [LARGE SCALE GENOMIC DNA]</scope>
</reference>
<dbReference type="AlphaFoldDB" id="A0A1G2A9C0"/>
<evidence type="ECO:0000313" key="5">
    <source>
        <dbReference type="Proteomes" id="UP000178315"/>
    </source>
</evidence>
<sequence length="195" mass="22465">MKLLPEIQTRRSPIIFQNRPVEQEKIEVVLEAARWAPSSYNHQPWRYIVVNENEALNKARKGLVAGNFWAKQAPILIIALSKPEFDDTVDGKEYYLYDTGQSVMSLALEAEHLGLSTHQMLGFTEATIKKEFAIPDPWRVIVLIALGYEADMARDKRGIVQKLGMQVFEKIRERMVKPRERKSLQEIASFNTFAF</sequence>
<evidence type="ECO:0000259" key="3">
    <source>
        <dbReference type="Pfam" id="PF00881"/>
    </source>
</evidence>